<keyword evidence="3" id="KW-1185">Reference proteome</keyword>
<dbReference type="SUPFAM" id="SSF47413">
    <property type="entry name" value="lambda repressor-like DNA-binding domains"/>
    <property type="match status" value="1"/>
</dbReference>
<dbReference type="Proteomes" id="UP001319180">
    <property type="component" value="Unassembled WGS sequence"/>
</dbReference>
<dbReference type="GO" id="GO:0003677">
    <property type="term" value="F:DNA binding"/>
    <property type="evidence" value="ECO:0007669"/>
    <property type="project" value="InterPro"/>
</dbReference>
<accession>A0AAP2GJ24</accession>
<gene>
    <name evidence="2" type="ORF">KK078_15830</name>
</gene>
<dbReference type="PROSITE" id="PS50943">
    <property type="entry name" value="HTH_CROC1"/>
    <property type="match status" value="1"/>
</dbReference>
<reference evidence="2 3" key="1">
    <citation type="submission" date="2021-05" db="EMBL/GenBank/DDBJ databases">
        <title>A Polyphasic approach of four new species of the genus Ohtaekwangia: Ohtaekwangia histidinii sp. nov., Ohtaekwangia cretensis sp. nov., Ohtaekwangia indiensis sp. nov., Ohtaekwangia reichenbachii sp. nov. from diverse environment.</title>
        <authorList>
            <person name="Octaviana S."/>
        </authorList>
    </citation>
    <scope>NUCLEOTIDE SEQUENCE [LARGE SCALE GENOMIC DNA]</scope>
    <source>
        <strain evidence="2 3">PWU37</strain>
    </source>
</reference>
<proteinExistence type="predicted"/>
<evidence type="ECO:0000259" key="1">
    <source>
        <dbReference type="PROSITE" id="PS50943"/>
    </source>
</evidence>
<organism evidence="2 3">
    <name type="scientific">Dawidia soli</name>
    <dbReference type="NCBI Taxonomy" id="2782352"/>
    <lineage>
        <taxon>Bacteria</taxon>
        <taxon>Pseudomonadati</taxon>
        <taxon>Bacteroidota</taxon>
        <taxon>Cytophagia</taxon>
        <taxon>Cytophagales</taxon>
        <taxon>Chryseotaleaceae</taxon>
        <taxon>Dawidia</taxon>
    </lineage>
</organism>
<protein>
    <submittedName>
        <fullName evidence="2">Helix-turn-helix domain-containing protein</fullName>
    </submittedName>
</protein>
<dbReference type="AlphaFoldDB" id="A0AAP2GJ24"/>
<name>A0AAP2GJ24_9BACT</name>
<dbReference type="RefSeq" id="WP_254091268.1">
    <property type="nucleotide sequence ID" value="NZ_JAHESC010000022.1"/>
</dbReference>
<evidence type="ECO:0000313" key="2">
    <source>
        <dbReference type="EMBL" id="MBT1688040.1"/>
    </source>
</evidence>
<evidence type="ECO:0000313" key="3">
    <source>
        <dbReference type="Proteomes" id="UP001319180"/>
    </source>
</evidence>
<dbReference type="InterPro" id="IPR010982">
    <property type="entry name" value="Lambda_DNA-bd_dom_sf"/>
</dbReference>
<dbReference type="InterPro" id="IPR001387">
    <property type="entry name" value="Cro/C1-type_HTH"/>
</dbReference>
<sequence>MQEDILYRKLTDRVATIFKDLRKQKGYNSYEAFAFDNEFPRAQYWRVENGRSNLTLRTIARLLALHNRTIDDFATFLSKGNALPGTQ</sequence>
<dbReference type="CDD" id="cd00093">
    <property type="entry name" value="HTH_XRE"/>
    <property type="match status" value="1"/>
</dbReference>
<dbReference type="EMBL" id="JAHESC010000022">
    <property type="protein sequence ID" value="MBT1688040.1"/>
    <property type="molecule type" value="Genomic_DNA"/>
</dbReference>
<dbReference type="Gene3D" id="1.10.260.40">
    <property type="entry name" value="lambda repressor-like DNA-binding domains"/>
    <property type="match status" value="1"/>
</dbReference>
<feature type="domain" description="HTH cro/C1-type" evidence="1">
    <location>
        <begin position="41"/>
        <end position="73"/>
    </location>
</feature>
<comment type="caution">
    <text evidence="2">The sequence shown here is derived from an EMBL/GenBank/DDBJ whole genome shotgun (WGS) entry which is preliminary data.</text>
</comment>